<evidence type="ECO:0000256" key="3">
    <source>
        <dbReference type="ARBA" id="ARBA00022679"/>
    </source>
</evidence>
<name>A0A6A6DYI2_9PEZI</name>
<protein>
    <recommendedName>
        <fullName evidence="6">Nucleotide-diphospho-sugar transferase domain-containing protein</fullName>
    </recommendedName>
</protein>
<sequence length="331" mass="38769">KKQPPTLKNTIQQLFSSIRLPITAPEFVDVRGAMFKLPGEPHWTKPLRNKVLVLDADTRQPTEHNQIFNETKIDWIKLGDEEYMSASVMNHYLWAQIHGYDYKYYQAAHIPDHYDTWIKVHAIHELLHDYQWVVFLDADAVITHLEVPVEWLFNRWNITEHTSIAMPNDVTHDPCISCDAKGKVMQNTGLIIAHQLPHTFEMFNAWEECTTEKRYENCGRNKHIWAHEQQAFSDFIRYDFNETGNVVEISCFDANGYPEKKTDDNLQTHCNGTFVRHYWHYKEMTKIQLANSVMQSFTSLLQRAIRENISSILVGKAATMEEVMKQKNSTR</sequence>
<dbReference type="PANTHER" id="PTHR31306">
    <property type="entry name" value="ALPHA-1,6-MANNOSYLTRANSFERASE MNN11-RELATED"/>
    <property type="match status" value="1"/>
</dbReference>
<dbReference type="GO" id="GO:0000139">
    <property type="term" value="C:Golgi membrane"/>
    <property type="evidence" value="ECO:0007669"/>
    <property type="project" value="TreeGrafter"/>
</dbReference>
<keyword evidence="5" id="KW-1185">Reference proteome</keyword>
<keyword evidence="2" id="KW-0328">Glycosyltransferase</keyword>
<comment type="similarity">
    <text evidence="1">Belongs to the glycosyltransferase 34 family.</text>
</comment>
<gene>
    <name evidence="4" type="ORF">K469DRAFT_581504</name>
</gene>
<organism evidence="4 5">
    <name type="scientific">Zopfia rhizophila CBS 207.26</name>
    <dbReference type="NCBI Taxonomy" id="1314779"/>
    <lineage>
        <taxon>Eukaryota</taxon>
        <taxon>Fungi</taxon>
        <taxon>Dikarya</taxon>
        <taxon>Ascomycota</taxon>
        <taxon>Pezizomycotina</taxon>
        <taxon>Dothideomycetes</taxon>
        <taxon>Dothideomycetes incertae sedis</taxon>
        <taxon>Zopfiaceae</taxon>
        <taxon>Zopfia</taxon>
    </lineage>
</organism>
<dbReference type="AlphaFoldDB" id="A0A6A6DYI2"/>
<dbReference type="Proteomes" id="UP000800200">
    <property type="component" value="Unassembled WGS sequence"/>
</dbReference>
<keyword evidence="3" id="KW-0808">Transferase</keyword>
<dbReference type="GO" id="GO:0006487">
    <property type="term" value="P:protein N-linked glycosylation"/>
    <property type="evidence" value="ECO:0007669"/>
    <property type="project" value="TreeGrafter"/>
</dbReference>
<evidence type="ECO:0000313" key="5">
    <source>
        <dbReference type="Proteomes" id="UP000800200"/>
    </source>
</evidence>
<evidence type="ECO:0000256" key="2">
    <source>
        <dbReference type="ARBA" id="ARBA00022676"/>
    </source>
</evidence>
<evidence type="ECO:0008006" key="6">
    <source>
        <dbReference type="Google" id="ProtNLM"/>
    </source>
</evidence>
<dbReference type="OrthoDB" id="3763672at2759"/>
<dbReference type="Pfam" id="PF05637">
    <property type="entry name" value="Glyco_transf_34"/>
    <property type="match status" value="1"/>
</dbReference>
<dbReference type="InterPro" id="IPR008630">
    <property type="entry name" value="Glyco_trans_34"/>
</dbReference>
<dbReference type="PANTHER" id="PTHR31306:SF3">
    <property type="entry name" value="NUCLEOTIDE-DIPHOSPHO-SUGAR TRANSFERASE DOMAIN-CONTAINING PROTEIN"/>
    <property type="match status" value="1"/>
</dbReference>
<evidence type="ECO:0000313" key="4">
    <source>
        <dbReference type="EMBL" id="KAF2183835.1"/>
    </source>
</evidence>
<feature type="non-terminal residue" evidence="4">
    <location>
        <position position="1"/>
    </location>
</feature>
<dbReference type="GO" id="GO:0016757">
    <property type="term" value="F:glycosyltransferase activity"/>
    <property type="evidence" value="ECO:0007669"/>
    <property type="project" value="UniProtKB-KW"/>
</dbReference>
<evidence type="ECO:0000256" key="1">
    <source>
        <dbReference type="ARBA" id="ARBA00005664"/>
    </source>
</evidence>
<reference evidence="4" key="1">
    <citation type="journal article" date="2020" name="Stud. Mycol.">
        <title>101 Dothideomycetes genomes: a test case for predicting lifestyles and emergence of pathogens.</title>
        <authorList>
            <person name="Haridas S."/>
            <person name="Albert R."/>
            <person name="Binder M."/>
            <person name="Bloem J."/>
            <person name="Labutti K."/>
            <person name="Salamov A."/>
            <person name="Andreopoulos B."/>
            <person name="Baker S."/>
            <person name="Barry K."/>
            <person name="Bills G."/>
            <person name="Bluhm B."/>
            <person name="Cannon C."/>
            <person name="Castanera R."/>
            <person name="Culley D."/>
            <person name="Daum C."/>
            <person name="Ezra D."/>
            <person name="Gonzalez J."/>
            <person name="Henrissat B."/>
            <person name="Kuo A."/>
            <person name="Liang C."/>
            <person name="Lipzen A."/>
            <person name="Lutzoni F."/>
            <person name="Magnuson J."/>
            <person name="Mondo S."/>
            <person name="Nolan M."/>
            <person name="Ohm R."/>
            <person name="Pangilinan J."/>
            <person name="Park H.-J."/>
            <person name="Ramirez L."/>
            <person name="Alfaro M."/>
            <person name="Sun H."/>
            <person name="Tritt A."/>
            <person name="Yoshinaga Y."/>
            <person name="Zwiers L.-H."/>
            <person name="Turgeon B."/>
            <person name="Goodwin S."/>
            <person name="Spatafora J."/>
            <person name="Crous P."/>
            <person name="Grigoriev I."/>
        </authorList>
    </citation>
    <scope>NUCLEOTIDE SEQUENCE</scope>
    <source>
        <strain evidence="4">CBS 207.26</strain>
    </source>
</reference>
<accession>A0A6A6DYI2</accession>
<dbReference type="InterPro" id="IPR029044">
    <property type="entry name" value="Nucleotide-diphossugar_trans"/>
</dbReference>
<proteinExistence type="inferred from homology"/>
<dbReference type="Gene3D" id="3.90.550.10">
    <property type="entry name" value="Spore Coat Polysaccharide Biosynthesis Protein SpsA, Chain A"/>
    <property type="match status" value="1"/>
</dbReference>
<dbReference type="EMBL" id="ML994640">
    <property type="protein sequence ID" value="KAF2183835.1"/>
    <property type="molecule type" value="Genomic_DNA"/>
</dbReference>